<name>A0A5E6RMI6_PSEFL</name>
<evidence type="ECO:0000313" key="1">
    <source>
        <dbReference type="EMBL" id="VVM69330.1"/>
    </source>
</evidence>
<sequence length="257" mass="29456">MPTHELLRGEWIAAGYKSDMGSAIACRPPDDHSMIRLYYLTKFEHAVSNIENRRVKVSRFADLNDPFELLAANFKEHKTRKVIRNWKDKSHSLMGLLCFAGDWSEPVMWSHYGEKHTGVCLGFDVSRSTVQQVSYKDDRILAALGKTQTPDELSEELQQQLLCTKSGGWRYEEEYRRFVNLNDASTDGARHFWPISGDVQLAEVILGPLCEEPVESVRQKVKSHFPNAVVFKARLAFQSFKIVPDARTVKNWRSGDH</sequence>
<dbReference type="EMBL" id="CABVHB010000009">
    <property type="protein sequence ID" value="VVM69330.1"/>
    <property type="molecule type" value="Genomic_DNA"/>
</dbReference>
<accession>A0A5E6RMI6</accession>
<dbReference type="Pfam" id="PF11185">
    <property type="entry name" value="DUF2971"/>
    <property type="match status" value="1"/>
</dbReference>
<dbReference type="RefSeq" id="WP_008075290.1">
    <property type="nucleotide sequence ID" value="NZ_CABVHB010000009.1"/>
</dbReference>
<organism evidence="1 2">
    <name type="scientific">Pseudomonas fluorescens</name>
    <dbReference type="NCBI Taxonomy" id="294"/>
    <lineage>
        <taxon>Bacteria</taxon>
        <taxon>Pseudomonadati</taxon>
        <taxon>Pseudomonadota</taxon>
        <taxon>Gammaproteobacteria</taxon>
        <taxon>Pseudomonadales</taxon>
        <taxon>Pseudomonadaceae</taxon>
        <taxon>Pseudomonas</taxon>
    </lineage>
</organism>
<dbReference type="InterPro" id="IPR021352">
    <property type="entry name" value="DUF2971"/>
</dbReference>
<dbReference type="Proteomes" id="UP000344274">
    <property type="component" value="Unassembled WGS sequence"/>
</dbReference>
<gene>
    <name evidence="1" type="ORF">PS673_01692</name>
</gene>
<protein>
    <recommendedName>
        <fullName evidence="3">DUF2971 domain-containing protein</fullName>
    </recommendedName>
</protein>
<evidence type="ECO:0000313" key="2">
    <source>
        <dbReference type="Proteomes" id="UP000344274"/>
    </source>
</evidence>
<dbReference type="AlphaFoldDB" id="A0A5E6RMI6"/>
<evidence type="ECO:0008006" key="3">
    <source>
        <dbReference type="Google" id="ProtNLM"/>
    </source>
</evidence>
<reference evidence="1 2" key="1">
    <citation type="submission" date="2019-09" db="EMBL/GenBank/DDBJ databases">
        <authorList>
            <person name="Chandra G."/>
            <person name="Truman W A."/>
        </authorList>
    </citation>
    <scope>NUCLEOTIDE SEQUENCE [LARGE SCALE GENOMIC DNA]</scope>
    <source>
        <strain evidence="1">PS673</strain>
    </source>
</reference>
<proteinExistence type="predicted"/>